<sequence length="92" mass="10320">MTTFVDCSGLAELVPTMCYGGEEELRAKMAGKPAPQTAYRPRLGNIAPRVQDWEPRRANTQTPPLTGPNKNQKPLQHQPRAPLFMEPRPRIP</sequence>
<dbReference type="EMBL" id="LHPG02000005">
    <property type="protein sequence ID" value="PRW58325.1"/>
    <property type="molecule type" value="Genomic_DNA"/>
</dbReference>
<dbReference type="GO" id="GO:0004497">
    <property type="term" value="F:monooxygenase activity"/>
    <property type="evidence" value="ECO:0007669"/>
    <property type="project" value="UniProtKB-KW"/>
</dbReference>
<feature type="compositionally biased region" description="Polar residues" evidence="1">
    <location>
        <begin position="58"/>
        <end position="75"/>
    </location>
</feature>
<gene>
    <name evidence="2" type="ORF">C2E21_3082</name>
</gene>
<organism evidence="2 3">
    <name type="scientific">Chlorella sorokiniana</name>
    <name type="common">Freshwater green alga</name>
    <dbReference type="NCBI Taxonomy" id="3076"/>
    <lineage>
        <taxon>Eukaryota</taxon>
        <taxon>Viridiplantae</taxon>
        <taxon>Chlorophyta</taxon>
        <taxon>core chlorophytes</taxon>
        <taxon>Trebouxiophyceae</taxon>
        <taxon>Chlorellales</taxon>
        <taxon>Chlorellaceae</taxon>
        <taxon>Chlorella clade</taxon>
        <taxon>Chlorella</taxon>
    </lineage>
</organism>
<evidence type="ECO:0000256" key="1">
    <source>
        <dbReference type="SAM" id="MobiDB-lite"/>
    </source>
</evidence>
<protein>
    <submittedName>
        <fullName evidence="2">Dopamine beta-monooxygenase (ISS)</fullName>
    </submittedName>
</protein>
<evidence type="ECO:0000313" key="3">
    <source>
        <dbReference type="Proteomes" id="UP000239899"/>
    </source>
</evidence>
<feature type="region of interest" description="Disordered" evidence="1">
    <location>
        <begin position="29"/>
        <end position="92"/>
    </location>
</feature>
<comment type="caution">
    <text evidence="2">The sequence shown here is derived from an EMBL/GenBank/DDBJ whole genome shotgun (WGS) entry which is preliminary data.</text>
</comment>
<name>A0A2P6TW84_CHLSO</name>
<accession>A0A2P6TW84</accession>
<proteinExistence type="predicted"/>
<keyword evidence="3" id="KW-1185">Reference proteome</keyword>
<dbReference type="AlphaFoldDB" id="A0A2P6TW84"/>
<dbReference type="OrthoDB" id="10368761at2759"/>
<dbReference type="Proteomes" id="UP000239899">
    <property type="component" value="Unassembled WGS sequence"/>
</dbReference>
<reference evidence="2 3" key="1">
    <citation type="journal article" date="2018" name="Plant J.">
        <title>Genome sequences of Chlorella sorokiniana UTEX 1602 and Micractinium conductrix SAG 241.80: implications to maltose excretion by a green alga.</title>
        <authorList>
            <person name="Arriola M.B."/>
            <person name="Velmurugan N."/>
            <person name="Zhang Y."/>
            <person name="Plunkett M.H."/>
            <person name="Hondzo H."/>
            <person name="Barney B.M."/>
        </authorList>
    </citation>
    <scope>NUCLEOTIDE SEQUENCE [LARGE SCALE GENOMIC DNA]</scope>
    <source>
        <strain evidence="3">UTEX 1602</strain>
    </source>
</reference>
<evidence type="ECO:0000313" key="2">
    <source>
        <dbReference type="EMBL" id="PRW58325.1"/>
    </source>
</evidence>